<evidence type="ECO:0000313" key="2">
    <source>
        <dbReference type="EMBL" id="CAL0327706.1"/>
    </source>
</evidence>
<proteinExistence type="predicted"/>
<comment type="caution">
    <text evidence="2">The sequence shown here is derived from an EMBL/GenBank/DDBJ whole genome shotgun (WGS) entry which is preliminary data.</text>
</comment>
<reference evidence="2 3" key="1">
    <citation type="submission" date="2024-03" db="EMBL/GenBank/DDBJ databases">
        <authorList>
            <person name="Martinez-Hernandez J."/>
        </authorList>
    </citation>
    <scope>NUCLEOTIDE SEQUENCE [LARGE SCALE GENOMIC DNA]</scope>
</reference>
<name>A0AAV1Y2Y3_LUPLU</name>
<evidence type="ECO:0000256" key="1">
    <source>
        <dbReference type="SAM" id="MobiDB-lite"/>
    </source>
</evidence>
<organism evidence="2 3">
    <name type="scientific">Lupinus luteus</name>
    <name type="common">European yellow lupine</name>
    <dbReference type="NCBI Taxonomy" id="3873"/>
    <lineage>
        <taxon>Eukaryota</taxon>
        <taxon>Viridiplantae</taxon>
        <taxon>Streptophyta</taxon>
        <taxon>Embryophyta</taxon>
        <taxon>Tracheophyta</taxon>
        <taxon>Spermatophyta</taxon>
        <taxon>Magnoliopsida</taxon>
        <taxon>eudicotyledons</taxon>
        <taxon>Gunneridae</taxon>
        <taxon>Pentapetalae</taxon>
        <taxon>rosids</taxon>
        <taxon>fabids</taxon>
        <taxon>Fabales</taxon>
        <taxon>Fabaceae</taxon>
        <taxon>Papilionoideae</taxon>
        <taxon>50 kb inversion clade</taxon>
        <taxon>genistoids sensu lato</taxon>
        <taxon>core genistoids</taxon>
        <taxon>Genisteae</taxon>
        <taxon>Lupinus</taxon>
    </lineage>
</organism>
<protein>
    <submittedName>
        <fullName evidence="2">Uncharacterized protein</fullName>
    </submittedName>
</protein>
<dbReference type="EMBL" id="CAXHTB010000020">
    <property type="protein sequence ID" value="CAL0327706.1"/>
    <property type="molecule type" value="Genomic_DNA"/>
</dbReference>
<dbReference type="Proteomes" id="UP001497480">
    <property type="component" value="Unassembled WGS sequence"/>
</dbReference>
<sequence>MAKSRAINARSPHASETSITVPQPAEAVTIDGTLTKSGISVETNLDSVSNNNNAAEASAPASLELAEELMDKGDKAMKIYDYGDIADNFSRALEIRFLF</sequence>
<accession>A0AAV1Y2Y3</accession>
<evidence type="ECO:0000313" key="3">
    <source>
        <dbReference type="Proteomes" id="UP001497480"/>
    </source>
</evidence>
<dbReference type="AlphaFoldDB" id="A0AAV1Y2Y3"/>
<feature type="region of interest" description="Disordered" evidence="1">
    <location>
        <begin position="1"/>
        <end position="20"/>
    </location>
</feature>
<gene>
    <name evidence="2" type="ORF">LLUT_LOCUS28766</name>
</gene>
<keyword evidence="3" id="KW-1185">Reference proteome</keyword>